<dbReference type="PANTHER" id="PTHR23411">
    <property type="entry name" value="TAPASIN"/>
    <property type="match status" value="1"/>
</dbReference>
<keyword evidence="3" id="KW-0472">Membrane</keyword>
<dbReference type="PROSITE" id="PS50835">
    <property type="entry name" value="IG_LIKE"/>
    <property type="match status" value="4"/>
</dbReference>
<feature type="chain" id="PRO_5035315624" evidence="4">
    <location>
        <begin position="26"/>
        <end position="930"/>
    </location>
</feature>
<dbReference type="RefSeq" id="XP_031748758.1">
    <property type="nucleotide sequence ID" value="XM_031892898.1"/>
</dbReference>
<name>A0A8J1IT34_XENTR</name>
<dbReference type="InterPro" id="IPR013783">
    <property type="entry name" value="Ig-like_fold"/>
</dbReference>
<dbReference type="CDD" id="cd00098">
    <property type="entry name" value="IgC1"/>
    <property type="match status" value="1"/>
</dbReference>
<proteinExistence type="predicted"/>
<dbReference type="SMART" id="SM00406">
    <property type="entry name" value="IGv"/>
    <property type="match status" value="1"/>
</dbReference>
<dbReference type="InterPro" id="IPR013106">
    <property type="entry name" value="Ig_V-set"/>
</dbReference>
<dbReference type="InterPro" id="IPR036179">
    <property type="entry name" value="Ig-like_dom_sf"/>
</dbReference>
<dbReference type="SMART" id="SM00409">
    <property type="entry name" value="IG"/>
    <property type="match status" value="4"/>
</dbReference>
<reference evidence="7" key="1">
    <citation type="submission" date="2025-08" db="UniProtKB">
        <authorList>
            <consortium name="RefSeq"/>
        </authorList>
    </citation>
    <scope>IDENTIFICATION</scope>
    <source>
        <strain evidence="7">Nigerian</strain>
        <tissue evidence="7">Liver and blood</tissue>
    </source>
</reference>
<dbReference type="Pfam" id="PF07686">
    <property type="entry name" value="V-set"/>
    <property type="match status" value="1"/>
</dbReference>
<dbReference type="InterPro" id="IPR003599">
    <property type="entry name" value="Ig_sub"/>
</dbReference>
<feature type="compositionally biased region" description="Polar residues" evidence="2">
    <location>
        <begin position="881"/>
        <end position="897"/>
    </location>
</feature>
<dbReference type="KEGG" id="xtr:101734786"/>
<evidence type="ECO:0000313" key="8">
    <source>
        <dbReference type="Xenbase" id="XB-GENE-29088051"/>
    </source>
</evidence>
<keyword evidence="1" id="KW-0393">Immunoglobulin domain</keyword>
<evidence type="ECO:0000313" key="7">
    <source>
        <dbReference type="RefSeq" id="XP_031748758.1"/>
    </source>
</evidence>
<dbReference type="InterPro" id="IPR003597">
    <property type="entry name" value="Ig_C1-set"/>
</dbReference>
<sequence>MFLTHRYRLIHLFLLLWHQTGAVLGIFTSSQRALAGSDVLLPCSFQVDKPPPNPEPPTVIWYFEHQEIVRSDNKGLSLSPRASFNGQAANMGDASLSLANVSISDEGIYRCHVIYQQQPRDTRVILEVLVPPQIRIPSKVISKNKENTLICTANGFYPVDIDVSWYKDNKHLTDSQLDKPERNPDGTYRVRGTVTLPPMDGQLDHNFSCRVQHHSLQQPLQEDAQLEYEDERNSVVILSCVLPFVLLVGLGVGTLIWKYRRKCWCWNKDNDIVIGNAPLQGYSVSEIKGPEKLLDGEEATLYCTATNCPQGDPQVTWSEERAGKQRDIPQCHPGDPGEAEWLLGGSYLIICRKEGLQTHCSSLRFVPRVGQHRDVTLICRFVCTGATTERRFPCATIYARPAPVSVVPTLCGPAKVSYSLTLRGFYPRDISITWVCGLGFSHGRKIANEQYTENPDLTFNVRSEVRIPGDRFKDPEFQVGVTWEHESLGALGYREFSAQDPEFPWKPAVEPIQKAQFLHNSPTTLRCNISGYFPDALTVTWLRKGAQSEELTEVPNTHPYIRPHKQPDSTYSCTPSLIIYPSRRDQGAEYICRVAHPSLGEPIDTSTGRIKVMAKPVCQDPVQMDLLTNSRVQFSLTLRSFYPRDIHINWNLGETQYTQPPTNTVTQSDPLTYDITSVCNVPGHLFCNHQYKAHVTWNHVTMEAPESRELCVTDFPWRPEVGEIRVPTLGKEKVALSCRVSGYFPDALTVSWFRKGKGDQSEVPLSAQCVDSVISDWVRRTIGDQSEVPLPAHSSGLWFSDLLNMEKGGQSDVALTAQCDGSGIPVGCNKGKRDWVELGVPAHSDGSQISDTSKKEEKGDQSEASVSTKRYKVPEPKSQRQENQTFTCETELSFSPEQKTDQGAEFICRVGHPSLGQLVERRVGPLVIPE</sequence>
<dbReference type="FunFam" id="2.60.40.10:FF:001726">
    <property type="entry name" value="Signal-regulatory protein beta 3"/>
    <property type="match status" value="1"/>
</dbReference>
<evidence type="ECO:0000313" key="6">
    <source>
        <dbReference type="Proteomes" id="UP000008143"/>
    </source>
</evidence>
<dbReference type="SUPFAM" id="SSF48726">
    <property type="entry name" value="Immunoglobulin"/>
    <property type="match status" value="4"/>
</dbReference>
<feature type="domain" description="Ig-like" evidence="5">
    <location>
        <begin position="36"/>
        <end position="127"/>
    </location>
</feature>
<keyword evidence="6" id="KW-1185">Reference proteome</keyword>
<feature type="signal peptide" evidence="4">
    <location>
        <begin position="1"/>
        <end position="25"/>
    </location>
</feature>
<keyword evidence="3" id="KW-1133">Transmembrane helix</keyword>
<feature type="transmembrane region" description="Helical" evidence="3">
    <location>
        <begin position="235"/>
        <end position="257"/>
    </location>
</feature>
<keyword evidence="3" id="KW-0812">Transmembrane</keyword>
<dbReference type="AlphaFoldDB" id="A0A8J1IT34"/>
<dbReference type="FunFam" id="2.60.40.10:FF:001774">
    <property type="entry name" value="Uncharacterized LOC100216153"/>
    <property type="match status" value="2"/>
</dbReference>
<dbReference type="InterPro" id="IPR007110">
    <property type="entry name" value="Ig-like_dom"/>
</dbReference>
<dbReference type="Proteomes" id="UP000008143">
    <property type="component" value="Chromosome 9"/>
</dbReference>
<dbReference type="Xenbase" id="XB-GENE-29088051">
    <property type="gene designation" value="LOC101734786"/>
</dbReference>
<evidence type="ECO:0000256" key="3">
    <source>
        <dbReference type="SAM" id="Phobius"/>
    </source>
</evidence>
<feature type="domain" description="Ig-like" evidence="5">
    <location>
        <begin position="719"/>
        <end position="761"/>
    </location>
</feature>
<dbReference type="FunFam" id="2.60.40.10:FF:001931">
    <property type="entry name" value="Uncharacterized LOC100216153"/>
    <property type="match status" value="1"/>
</dbReference>
<organism evidence="6 7">
    <name type="scientific">Xenopus tropicalis</name>
    <name type="common">Western clawed frog</name>
    <name type="synonym">Silurana tropicalis</name>
    <dbReference type="NCBI Taxonomy" id="8364"/>
    <lineage>
        <taxon>Eukaryota</taxon>
        <taxon>Metazoa</taxon>
        <taxon>Chordata</taxon>
        <taxon>Craniata</taxon>
        <taxon>Vertebrata</taxon>
        <taxon>Euteleostomi</taxon>
        <taxon>Amphibia</taxon>
        <taxon>Batrachia</taxon>
        <taxon>Anura</taxon>
        <taxon>Pipoidea</taxon>
        <taxon>Pipidae</taxon>
        <taxon>Xenopodinae</taxon>
        <taxon>Xenopus</taxon>
        <taxon>Silurana</taxon>
    </lineage>
</organism>
<evidence type="ECO:0000256" key="1">
    <source>
        <dbReference type="ARBA" id="ARBA00023319"/>
    </source>
</evidence>
<feature type="compositionally biased region" description="Basic and acidic residues" evidence="2">
    <location>
        <begin position="852"/>
        <end position="861"/>
    </location>
</feature>
<dbReference type="AGR" id="Xenbase:XB-GENE-29088051"/>
<evidence type="ECO:0000259" key="5">
    <source>
        <dbReference type="PROSITE" id="PS50835"/>
    </source>
</evidence>
<dbReference type="Gene3D" id="2.60.40.10">
    <property type="entry name" value="Immunoglobulins"/>
    <property type="match status" value="8"/>
</dbReference>
<dbReference type="OrthoDB" id="8890485at2759"/>
<gene>
    <name evidence="7 8" type="primary">LOC101734786</name>
</gene>
<evidence type="ECO:0000256" key="2">
    <source>
        <dbReference type="SAM" id="MobiDB-lite"/>
    </source>
</evidence>
<dbReference type="GeneID" id="101734786"/>
<dbReference type="PROSITE" id="PS00290">
    <property type="entry name" value="IG_MHC"/>
    <property type="match status" value="2"/>
</dbReference>
<accession>A0A8J1IT34</accession>
<feature type="domain" description="Ig-like" evidence="5">
    <location>
        <begin position="507"/>
        <end position="611"/>
    </location>
</feature>
<dbReference type="SMART" id="SM00407">
    <property type="entry name" value="IGc1"/>
    <property type="match status" value="2"/>
</dbReference>
<dbReference type="Pfam" id="PF07654">
    <property type="entry name" value="C1-set"/>
    <property type="match status" value="2"/>
</dbReference>
<dbReference type="InterPro" id="IPR050380">
    <property type="entry name" value="Immune_Resp_Modulators"/>
</dbReference>
<keyword evidence="4" id="KW-0732">Signal</keyword>
<protein>
    <submittedName>
        <fullName evidence="7">Uncharacterized protein LOC101734786</fullName>
    </submittedName>
</protein>
<feature type="region of interest" description="Disordered" evidence="2">
    <location>
        <begin position="841"/>
        <end position="897"/>
    </location>
</feature>
<feature type="domain" description="Ig-like" evidence="5">
    <location>
        <begin position="132"/>
        <end position="227"/>
    </location>
</feature>
<evidence type="ECO:0000256" key="4">
    <source>
        <dbReference type="SAM" id="SignalP"/>
    </source>
</evidence>
<dbReference type="InterPro" id="IPR003006">
    <property type="entry name" value="Ig/MHC_CS"/>
</dbReference>